<dbReference type="WBParaSite" id="ES5_v2.g12255.t1">
    <property type="protein sequence ID" value="ES5_v2.g12255.t1"/>
    <property type="gene ID" value="ES5_v2.g12255"/>
</dbReference>
<evidence type="ECO:0000313" key="2">
    <source>
        <dbReference type="WBParaSite" id="ES5_v2.g12255.t1"/>
    </source>
</evidence>
<evidence type="ECO:0000313" key="1">
    <source>
        <dbReference type="Proteomes" id="UP000887579"/>
    </source>
</evidence>
<sequence length="286" mass="33703">MQDFDVDYMQLDSDNDCVKEINNFLSENTNNHIDNIIITREDSILKEKYISIVNALYIDSEWDNHFTSIDPILFHIAPFSPYSTRVAQRIYRLIENEEWNFTQGATWKCIGIPYKHRKTWLHILLPNEKSGLNQLINIFDTAMLKQCITKNIPGKMEVMIPVFDIESTICLNQIFIKLGVTNIFEEDNKQKNTCNFHKIFQATKINVNQTGLRQRSPPQCTSEALNEVKKMERKVLNEYDREEWIRMEREEEPVTFFANYPFLYFITLVNESVEDLKSVIAMGKYC</sequence>
<dbReference type="Proteomes" id="UP000887579">
    <property type="component" value="Unplaced"/>
</dbReference>
<accession>A0AC34F599</accession>
<reference evidence="2" key="1">
    <citation type="submission" date="2022-11" db="UniProtKB">
        <authorList>
            <consortium name="WormBaseParasite"/>
        </authorList>
    </citation>
    <scope>IDENTIFICATION</scope>
</reference>
<organism evidence="1 2">
    <name type="scientific">Panagrolaimus sp. ES5</name>
    <dbReference type="NCBI Taxonomy" id="591445"/>
    <lineage>
        <taxon>Eukaryota</taxon>
        <taxon>Metazoa</taxon>
        <taxon>Ecdysozoa</taxon>
        <taxon>Nematoda</taxon>
        <taxon>Chromadorea</taxon>
        <taxon>Rhabditida</taxon>
        <taxon>Tylenchina</taxon>
        <taxon>Panagrolaimomorpha</taxon>
        <taxon>Panagrolaimoidea</taxon>
        <taxon>Panagrolaimidae</taxon>
        <taxon>Panagrolaimus</taxon>
    </lineage>
</organism>
<name>A0AC34F599_9BILA</name>
<protein>
    <submittedName>
        <fullName evidence="2">Serpin domain-containing protein</fullName>
    </submittedName>
</protein>
<proteinExistence type="predicted"/>